<feature type="transmembrane region" description="Helical" evidence="1">
    <location>
        <begin position="188"/>
        <end position="206"/>
    </location>
</feature>
<name>A0A3P3XP05_9SPIR</name>
<dbReference type="AlphaFoldDB" id="A0A3P3XP05"/>
<accession>A0A3P3XP05</accession>
<feature type="transmembrane region" description="Helical" evidence="1">
    <location>
        <begin position="47"/>
        <end position="67"/>
    </location>
</feature>
<feature type="transmembrane region" description="Helical" evidence="1">
    <location>
        <begin position="164"/>
        <end position="182"/>
    </location>
</feature>
<evidence type="ECO:0000313" key="3">
    <source>
        <dbReference type="EMBL" id="SLM18021.1"/>
    </source>
</evidence>
<dbReference type="Pfam" id="PF02517">
    <property type="entry name" value="Rce1-like"/>
    <property type="match status" value="1"/>
</dbReference>
<keyword evidence="1" id="KW-1133">Transmembrane helix</keyword>
<feature type="transmembrane region" description="Helical" evidence="1">
    <location>
        <begin position="102"/>
        <end position="123"/>
    </location>
</feature>
<dbReference type="GO" id="GO:0004175">
    <property type="term" value="F:endopeptidase activity"/>
    <property type="evidence" value="ECO:0007669"/>
    <property type="project" value="UniProtKB-ARBA"/>
</dbReference>
<feature type="domain" description="CAAX prenyl protease 2/Lysostaphin resistance protein A-like" evidence="2">
    <location>
        <begin position="133"/>
        <end position="225"/>
    </location>
</feature>
<feature type="transmembrane region" description="Helical" evidence="1">
    <location>
        <begin position="238"/>
        <end position="256"/>
    </location>
</feature>
<sequence length="271" mass="30945">MKKEIVSAYGKALLLFLLIPWLINFFVPLSIFLPLSSTIERTRPSTTQMNIMGAVLSLIVVLCYLLLGKYIQEGMRDADESPVERNDSKSVKEIYSSKKGDLLLYSLASLALPVLVYCLQNIFGVTEGPPSINLYQLPVVLAIGPVIEEYLFRKVLYLYCTKYGIRRFVFLSALFFTLIHGYSVSMAAVVIFLGSFILAYFFLATLYSMYRIIYIPIQMHICWNFSIFMIGMFHVDTLAPVAFFTISLFVLLYAIYRIMKTKRLMITEGPI</sequence>
<dbReference type="EMBL" id="FWDO01000004">
    <property type="protein sequence ID" value="SLM18021.1"/>
    <property type="molecule type" value="Genomic_DNA"/>
</dbReference>
<gene>
    <name evidence="3" type="ORF">SPIRO4BDMA_40593</name>
</gene>
<feature type="transmembrane region" description="Helical" evidence="1">
    <location>
        <begin position="135"/>
        <end position="152"/>
    </location>
</feature>
<proteinExistence type="predicted"/>
<evidence type="ECO:0000256" key="1">
    <source>
        <dbReference type="SAM" id="Phobius"/>
    </source>
</evidence>
<protein>
    <recommendedName>
        <fullName evidence="2">CAAX prenyl protease 2/Lysostaphin resistance protein A-like domain-containing protein</fullName>
    </recommendedName>
</protein>
<keyword evidence="1" id="KW-0472">Membrane</keyword>
<feature type="transmembrane region" description="Helical" evidence="1">
    <location>
        <begin position="213"/>
        <end position="232"/>
    </location>
</feature>
<evidence type="ECO:0000259" key="2">
    <source>
        <dbReference type="Pfam" id="PF02517"/>
    </source>
</evidence>
<dbReference type="InterPro" id="IPR003675">
    <property type="entry name" value="Rce1/LyrA-like_dom"/>
</dbReference>
<reference evidence="3" key="1">
    <citation type="submission" date="2017-02" db="EMBL/GenBank/DDBJ databases">
        <authorList>
            <person name="Regsiter A."/>
            <person name="William W."/>
        </authorList>
    </citation>
    <scope>NUCLEOTIDE SEQUENCE</scope>
    <source>
        <strain evidence="3">BdmA 4</strain>
    </source>
</reference>
<keyword evidence="1" id="KW-0812">Transmembrane</keyword>
<dbReference type="GO" id="GO:0080120">
    <property type="term" value="P:CAAX-box protein maturation"/>
    <property type="evidence" value="ECO:0007669"/>
    <property type="project" value="UniProtKB-ARBA"/>
</dbReference>
<feature type="transmembrane region" description="Helical" evidence="1">
    <location>
        <begin position="12"/>
        <end position="35"/>
    </location>
</feature>
<organism evidence="3">
    <name type="scientific">uncultured spirochete</name>
    <dbReference type="NCBI Taxonomy" id="156406"/>
    <lineage>
        <taxon>Bacteria</taxon>
        <taxon>Pseudomonadati</taxon>
        <taxon>Spirochaetota</taxon>
        <taxon>Spirochaetia</taxon>
        <taxon>Spirochaetales</taxon>
        <taxon>environmental samples</taxon>
    </lineage>
</organism>